<dbReference type="PANTHER" id="PTHR43037">
    <property type="entry name" value="UNNAMED PRODUCT-RELATED"/>
    <property type="match status" value="1"/>
</dbReference>
<dbReference type="OMA" id="RWQGHAG"/>
<evidence type="ECO:0000313" key="4">
    <source>
        <dbReference type="Proteomes" id="UP000030669"/>
    </source>
</evidence>
<dbReference type="AlphaFoldDB" id="S7QH35"/>
<dbReference type="EMBL" id="KB469298">
    <property type="protein sequence ID" value="EPQ58538.1"/>
    <property type="molecule type" value="Genomic_DNA"/>
</dbReference>
<keyword evidence="4" id="KW-1185">Reference proteome</keyword>
<reference evidence="3 4" key="1">
    <citation type="journal article" date="2012" name="Science">
        <title>The Paleozoic origin of enzymatic lignin decomposition reconstructed from 31 fungal genomes.</title>
        <authorList>
            <person name="Floudas D."/>
            <person name="Binder M."/>
            <person name="Riley R."/>
            <person name="Barry K."/>
            <person name="Blanchette R.A."/>
            <person name="Henrissat B."/>
            <person name="Martinez A.T."/>
            <person name="Otillar R."/>
            <person name="Spatafora J.W."/>
            <person name="Yadav J.S."/>
            <person name="Aerts A."/>
            <person name="Benoit I."/>
            <person name="Boyd A."/>
            <person name="Carlson A."/>
            <person name="Copeland A."/>
            <person name="Coutinho P.M."/>
            <person name="de Vries R.P."/>
            <person name="Ferreira P."/>
            <person name="Findley K."/>
            <person name="Foster B."/>
            <person name="Gaskell J."/>
            <person name="Glotzer D."/>
            <person name="Gorecki P."/>
            <person name="Heitman J."/>
            <person name="Hesse C."/>
            <person name="Hori C."/>
            <person name="Igarashi K."/>
            <person name="Jurgens J.A."/>
            <person name="Kallen N."/>
            <person name="Kersten P."/>
            <person name="Kohler A."/>
            <person name="Kuees U."/>
            <person name="Kumar T.K.A."/>
            <person name="Kuo A."/>
            <person name="LaButti K."/>
            <person name="Larrondo L.F."/>
            <person name="Lindquist E."/>
            <person name="Ling A."/>
            <person name="Lombard V."/>
            <person name="Lucas S."/>
            <person name="Lundell T."/>
            <person name="Martin R."/>
            <person name="McLaughlin D.J."/>
            <person name="Morgenstern I."/>
            <person name="Morin E."/>
            <person name="Murat C."/>
            <person name="Nagy L.G."/>
            <person name="Nolan M."/>
            <person name="Ohm R.A."/>
            <person name="Patyshakuliyeva A."/>
            <person name="Rokas A."/>
            <person name="Ruiz-Duenas F.J."/>
            <person name="Sabat G."/>
            <person name="Salamov A."/>
            <person name="Samejima M."/>
            <person name="Schmutz J."/>
            <person name="Slot J.C."/>
            <person name="St John F."/>
            <person name="Stenlid J."/>
            <person name="Sun H."/>
            <person name="Sun S."/>
            <person name="Syed K."/>
            <person name="Tsang A."/>
            <person name="Wiebenga A."/>
            <person name="Young D."/>
            <person name="Pisabarro A."/>
            <person name="Eastwood D.C."/>
            <person name="Martin F."/>
            <person name="Cullen D."/>
            <person name="Grigoriev I.V."/>
            <person name="Hibbett D.S."/>
        </authorList>
    </citation>
    <scope>NUCLEOTIDE SEQUENCE [LARGE SCALE GENOMIC DNA]</scope>
    <source>
        <strain evidence="3 4">ATCC 11539</strain>
    </source>
</reference>
<feature type="non-terminal residue" evidence="3">
    <location>
        <position position="1"/>
    </location>
</feature>
<dbReference type="Proteomes" id="UP000030669">
    <property type="component" value="Unassembled WGS sequence"/>
</dbReference>
<dbReference type="PANTHER" id="PTHR43037:SF4">
    <property type="entry name" value="PEPTIDASE S9 PROLYL OLIGOPEPTIDASE CATALYTIC DOMAIN-CONTAINING PROTEIN"/>
    <property type="match status" value="1"/>
</dbReference>
<dbReference type="GeneID" id="19305706"/>
<evidence type="ECO:0000259" key="2">
    <source>
        <dbReference type="Pfam" id="PF00326"/>
    </source>
</evidence>
<feature type="domain" description="Peptidase S9 prolyl oligopeptidase catalytic" evidence="2">
    <location>
        <begin position="54"/>
        <end position="177"/>
    </location>
</feature>
<dbReference type="InterPro" id="IPR050955">
    <property type="entry name" value="Plant_Biomass_Hydrol_Est"/>
</dbReference>
<dbReference type="InterPro" id="IPR029058">
    <property type="entry name" value="AB_hydrolase_fold"/>
</dbReference>
<dbReference type="HOGENOM" id="CLU_635474_0_0_1"/>
<keyword evidence="1" id="KW-0732">Signal</keyword>
<gene>
    <name evidence="3" type="ORF">GLOTRDRAFT_36458</name>
</gene>
<dbReference type="SUPFAM" id="SSF53474">
    <property type="entry name" value="alpha/beta-Hydrolases"/>
    <property type="match status" value="1"/>
</dbReference>
<dbReference type="GO" id="GO:0008236">
    <property type="term" value="F:serine-type peptidase activity"/>
    <property type="evidence" value="ECO:0007669"/>
    <property type="project" value="InterPro"/>
</dbReference>
<evidence type="ECO:0000313" key="3">
    <source>
        <dbReference type="EMBL" id="EPQ58538.1"/>
    </source>
</evidence>
<organism evidence="3 4">
    <name type="scientific">Gloeophyllum trabeum (strain ATCC 11539 / FP-39264 / Madison 617)</name>
    <name type="common">Brown rot fungus</name>
    <dbReference type="NCBI Taxonomy" id="670483"/>
    <lineage>
        <taxon>Eukaryota</taxon>
        <taxon>Fungi</taxon>
        <taxon>Dikarya</taxon>
        <taxon>Basidiomycota</taxon>
        <taxon>Agaricomycotina</taxon>
        <taxon>Agaricomycetes</taxon>
        <taxon>Gloeophyllales</taxon>
        <taxon>Gloeophyllaceae</taxon>
        <taxon>Gloeophyllum</taxon>
    </lineage>
</organism>
<accession>S7QH35</accession>
<dbReference type="Gene3D" id="3.40.50.1820">
    <property type="entry name" value="alpha/beta hydrolase"/>
    <property type="match status" value="1"/>
</dbReference>
<dbReference type="eggNOG" id="ENOG502QS8J">
    <property type="taxonomic scope" value="Eukaryota"/>
</dbReference>
<dbReference type="GO" id="GO:0006508">
    <property type="term" value="P:proteolysis"/>
    <property type="evidence" value="ECO:0007669"/>
    <property type="project" value="InterPro"/>
</dbReference>
<name>S7QH35_GLOTA</name>
<proteinExistence type="predicted"/>
<sequence>VPRQNSSWIILPTGRTSWGLDWHGPSAQDAWQSVDALGAILKGHTPWHLWRLPDDARVILVGHSNGGQGTWYMASRYPDRVIAAVPASGYIKSQSYVPLTQSRSAHFIDPALRAILETSLTPDDNDLFLSNLVNTPVLAVHGGLDENVPVWHSREYIGILKSWNPTVNVRFVVESLHTPGRLGRLVVSQRDNFTEVRTVNIRTFSIHSRNLPTGDLVINGIDVSIATSAKEAGSVRLRFSVDRPGQVYVLDNVQPSGRMSTALSSKGPVLIVISDTRETRSLSVALRLAHVLNLYHKLDAEIITDDHLMRLVQEDQVGGGTLVVIGNTSGNFTTWCLGRGETPFAIQGTALALQGRSLGGDSVGAIFLHPHPTRSDDNVVFMLADDPLTLERVVKLFPVRTGVTVPDWLVISGSSIDQRGAAGVKGAGFVYY</sequence>
<dbReference type="KEGG" id="gtr:GLOTRDRAFT_36458"/>
<dbReference type="RefSeq" id="XP_007862907.1">
    <property type="nucleotide sequence ID" value="XM_007864716.1"/>
</dbReference>
<dbReference type="Pfam" id="PF00326">
    <property type="entry name" value="Peptidase_S9"/>
    <property type="match status" value="1"/>
</dbReference>
<dbReference type="InterPro" id="IPR001375">
    <property type="entry name" value="Peptidase_S9_cat"/>
</dbReference>
<dbReference type="OrthoDB" id="449091at2759"/>
<dbReference type="STRING" id="670483.S7QH35"/>
<protein>
    <recommendedName>
        <fullName evidence="2">Peptidase S9 prolyl oligopeptidase catalytic domain-containing protein</fullName>
    </recommendedName>
</protein>
<evidence type="ECO:0000256" key="1">
    <source>
        <dbReference type="ARBA" id="ARBA00022729"/>
    </source>
</evidence>